<evidence type="ECO:0000313" key="1">
    <source>
        <dbReference type="EMBL" id="MXU90521.1"/>
    </source>
</evidence>
<organism evidence="1">
    <name type="scientific">Ixodes ricinus</name>
    <name type="common">Common tick</name>
    <name type="synonym">Acarus ricinus</name>
    <dbReference type="NCBI Taxonomy" id="34613"/>
    <lineage>
        <taxon>Eukaryota</taxon>
        <taxon>Metazoa</taxon>
        <taxon>Ecdysozoa</taxon>
        <taxon>Arthropoda</taxon>
        <taxon>Chelicerata</taxon>
        <taxon>Arachnida</taxon>
        <taxon>Acari</taxon>
        <taxon>Parasitiformes</taxon>
        <taxon>Ixodida</taxon>
        <taxon>Ixodoidea</taxon>
        <taxon>Ixodidae</taxon>
        <taxon>Ixodinae</taxon>
        <taxon>Ixodes</taxon>
    </lineage>
</organism>
<accession>A0A6B0ULS3</accession>
<dbReference type="EMBL" id="GIFC01008438">
    <property type="protein sequence ID" value="MXU90521.1"/>
    <property type="molecule type" value="Transcribed_RNA"/>
</dbReference>
<proteinExistence type="predicted"/>
<dbReference type="AlphaFoldDB" id="A0A6B0ULS3"/>
<sequence length="115" mass="11010">MAAMAAASPVLGLVAGGTAAMRGGGLSGLLAGRLDSPCDVLASSGGCMASRRGILARCGSGGGGGLPPAAAAVDVLSDDAMRACCSSSMTMISPCSSCSTGRLLADDRLLPLLPP</sequence>
<protein>
    <submittedName>
        <fullName evidence="1">Putative secreted protein</fullName>
    </submittedName>
</protein>
<reference evidence="1" key="1">
    <citation type="submission" date="2019-12" db="EMBL/GenBank/DDBJ databases">
        <title>An insight into the sialome of adult female Ixodes ricinus ticks feeding for 6 days.</title>
        <authorList>
            <person name="Perner J."/>
            <person name="Ribeiro J.M.C."/>
        </authorList>
    </citation>
    <scope>NUCLEOTIDE SEQUENCE</scope>
    <source>
        <strain evidence="1">Semi-engorged</strain>
        <tissue evidence="1">Salivary glands</tissue>
    </source>
</reference>
<name>A0A6B0ULS3_IXORI</name>